<dbReference type="Proteomes" id="UP000261620">
    <property type="component" value="Unplaced"/>
</dbReference>
<evidence type="ECO:0000256" key="4">
    <source>
        <dbReference type="ARBA" id="ARBA00022729"/>
    </source>
</evidence>
<evidence type="ECO:0000313" key="11">
    <source>
        <dbReference type="Proteomes" id="UP000261620"/>
    </source>
</evidence>
<dbReference type="OMA" id="RCAHHCT"/>
<dbReference type="SUPFAM" id="SSF57196">
    <property type="entry name" value="EGF/Laminin"/>
    <property type="match status" value="1"/>
</dbReference>
<accession>A0A3Q3XLM8</accession>
<dbReference type="InterPro" id="IPR018097">
    <property type="entry name" value="EGF_Ca-bd_CS"/>
</dbReference>
<keyword evidence="2" id="KW-0964">Secreted</keyword>
<evidence type="ECO:0000313" key="10">
    <source>
        <dbReference type="Ensembl" id="ENSMMOP00000028089.1"/>
    </source>
</evidence>
<dbReference type="InterPro" id="IPR001881">
    <property type="entry name" value="EGF-like_Ca-bd_dom"/>
</dbReference>
<name>A0A3Q3XLM8_MOLML</name>
<organism evidence="10 11">
    <name type="scientific">Mola mola</name>
    <name type="common">Ocean sunfish</name>
    <name type="synonym">Tetraodon mola</name>
    <dbReference type="NCBI Taxonomy" id="94237"/>
    <lineage>
        <taxon>Eukaryota</taxon>
        <taxon>Metazoa</taxon>
        <taxon>Chordata</taxon>
        <taxon>Craniata</taxon>
        <taxon>Vertebrata</taxon>
        <taxon>Euteleostomi</taxon>
        <taxon>Actinopterygii</taxon>
        <taxon>Neopterygii</taxon>
        <taxon>Teleostei</taxon>
        <taxon>Neoteleostei</taxon>
        <taxon>Acanthomorphata</taxon>
        <taxon>Eupercaria</taxon>
        <taxon>Tetraodontiformes</taxon>
        <taxon>Molidae</taxon>
        <taxon>Mola</taxon>
    </lineage>
</organism>
<dbReference type="GO" id="GO:0005509">
    <property type="term" value="F:calcium ion binding"/>
    <property type="evidence" value="ECO:0007669"/>
    <property type="project" value="InterPro"/>
</dbReference>
<keyword evidence="5" id="KW-0677">Repeat</keyword>
<dbReference type="Gene3D" id="2.10.25.10">
    <property type="entry name" value="Laminin"/>
    <property type="match status" value="1"/>
</dbReference>
<dbReference type="InterPro" id="IPR000742">
    <property type="entry name" value="EGF"/>
</dbReference>
<dbReference type="InterPro" id="IPR050751">
    <property type="entry name" value="ECM_structural_protein"/>
</dbReference>
<comment type="caution">
    <text evidence="8">Lacks conserved residue(s) required for the propagation of feature annotation.</text>
</comment>
<dbReference type="SMART" id="SM00179">
    <property type="entry name" value="EGF_CA"/>
    <property type="match status" value="1"/>
</dbReference>
<dbReference type="Ensembl" id="ENSMMOT00000028565.1">
    <property type="protein sequence ID" value="ENSMMOP00000028089.1"/>
    <property type="gene ID" value="ENSMMOG00000021223.1"/>
</dbReference>
<dbReference type="STRING" id="94237.ENSMMOP00000028089"/>
<evidence type="ECO:0000256" key="2">
    <source>
        <dbReference type="ARBA" id="ARBA00022525"/>
    </source>
</evidence>
<keyword evidence="7" id="KW-0325">Glycoprotein</keyword>
<evidence type="ECO:0000256" key="3">
    <source>
        <dbReference type="ARBA" id="ARBA00022536"/>
    </source>
</evidence>
<dbReference type="AlphaFoldDB" id="A0A3Q3XLM8"/>
<comment type="subcellular location">
    <subcellularLocation>
        <location evidence="1">Secreted</location>
    </subcellularLocation>
</comment>
<evidence type="ECO:0000259" key="9">
    <source>
        <dbReference type="PROSITE" id="PS50026"/>
    </source>
</evidence>
<dbReference type="InterPro" id="IPR049883">
    <property type="entry name" value="NOTCH1_EGF-like"/>
</dbReference>
<feature type="domain" description="EGF-like" evidence="9">
    <location>
        <begin position="9"/>
        <end position="45"/>
    </location>
</feature>
<dbReference type="FunFam" id="2.10.25.10:FF:000014">
    <property type="entry name" value="Latent-transforming growth factor beta-binding protein 3"/>
    <property type="match status" value="1"/>
</dbReference>
<sequence>ELSPNGAVDVDECAPPSAPCMHHCTNTVGSYYCHCRDGFTLEGSTACLATDPVALTFDVARGRYYWADGKGNIYRSDGQQSSTVYTG</sequence>
<keyword evidence="6" id="KW-1015">Disulfide bond</keyword>
<reference evidence="10" key="1">
    <citation type="submission" date="2025-08" db="UniProtKB">
        <authorList>
            <consortium name="Ensembl"/>
        </authorList>
    </citation>
    <scope>IDENTIFICATION</scope>
</reference>
<dbReference type="Pfam" id="PF07645">
    <property type="entry name" value="EGF_CA"/>
    <property type="match status" value="1"/>
</dbReference>
<dbReference type="PROSITE" id="PS50026">
    <property type="entry name" value="EGF_3"/>
    <property type="match status" value="1"/>
</dbReference>
<keyword evidence="3 8" id="KW-0245">EGF-like domain</keyword>
<dbReference type="PANTHER" id="PTHR24034">
    <property type="entry name" value="EGF-LIKE DOMAIN-CONTAINING PROTEIN"/>
    <property type="match status" value="1"/>
</dbReference>
<dbReference type="SMART" id="SM00181">
    <property type="entry name" value="EGF"/>
    <property type="match status" value="1"/>
</dbReference>
<proteinExistence type="predicted"/>
<reference evidence="10" key="2">
    <citation type="submission" date="2025-09" db="UniProtKB">
        <authorList>
            <consortium name="Ensembl"/>
        </authorList>
    </citation>
    <scope>IDENTIFICATION</scope>
</reference>
<dbReference type="PROSITE" id="PS01187">
    <property type="entry name" value="EGF_CA"/>
    <property type="match status" value="1"/>
</dbReference>
<keyword evidence="4" id="KW-0732">Signal</keyword>
<protein>
    <recommendedName>
        <fullName evidence="9">EGF-like domain-containing protein</fullName>
    </recommendedName>
</protein>
<keyword evidence="11" id="KW-1185">Reference proteome</keyword>
<evidence type="ECO:0000256" key="6">
    <source>
        <dbReference type="ARBA" id="ARBA00023157"/>
    </source>
</evidence>
<evidence type="ECO:0000256" key="7">
    <source>
        <dbReference type="ARBA" id="ARBA00023180"/>
    </source>
</evidence>
<evidence type="ECO:0000256" key="5">
    <source>
        <dbReference type="ARBA" id="ARBA00022737"/>
    </source>
</evidence>
<evidence type="ECO:0000256" key="8">
    <source>
        <dbReference type="PROSITE-ProRule" id="PRU00076"/>
    </source>
</evidence>
<dbReference type="PANTHER" id="PTHR24034:SF209">
    <property type="entry name" value="EGF-LIKE DOMAIN-CONTAINING PROTEIN"/>
    <property type="match status" value="1"/>
</dbReference>
<dbReference type="InterPro" id="IPR000152">
    <property type="entry name" value="EGF-type_Asp/Asn_hydroxyl_site"/>
</dbReference>
<dbReference type="PROSITE" id="PS00010">
    <property type="entry name" value="ASX_HYDROXYL"/>
    <property type="match status" value="1"/>
</dbReference>
<dbReference type="CDD" id="cd00054">
    <property type="entry name" value="EGF_CA"/>
    <property type="match status" value="1"/>
</dbReference>
<dbReference type="GO" id="GO:0005576">
    <property type="term" value="C:extracellular region"/>
    <property type="evidence" value="ECO:0007669"/>
    <property type="project" value="UniProtKB-SubCell"/>
</dbReference>
<evidence type="ECO:0000256" key="1">
    <source>
        <dbReference type="ARBA" id="ARBA00004613"/>
    </source>
</evidence>